<protein>
    <submittedName>
        <fullName evidence="1">Uncharacterized protein</fullName>
    </submittedName>
</protein>
<organism evidence="1">
    <name type="scientific">marine metagenome</name>
    <dbReference type="NCBI Taxonomy" id="408172"/>
    <lineage>
        <taxon>unclassified sequences</taxon>
        <taxon>metagenomes</taxon>
        <taxon>ecological metagenomes</taxon>
    </lineage>
</organism>
<dbReference type="SUPFAM" id="SSF56672">
    <property type="entry name" value="DNA/RNA polymerases"/>
    <property type="match status" value="1"/>
</dbReference>
<dbReference type="EMBL" id="UINC01001588">
    <property type="protein sequence ID" value="SUZ84286.1"/>
    <property type="molecule type" value="Genomic_DNA"/>
</dbReference>
<gene>
    <name evidence="1" type="ORF">METZ01_LOCUS37140</name>
</gene>
<proteinExistence type="predicted"/>
<dbReference type="AlphaFoldDB" id="A0A381QXX7"/>
<reference evidence="1" key="1">
    <citation type="submission" date="2018-05" db="EMBL/GenBank/DDBJ databases">
        <authorList>
            <person name="Lanie J.A."/>
            <person name="Ng W.-L."/>
            <person name="Kazmierczak K.M."/>
            <person name="Andrzejewski T.M."/>
            <person name="Davidsen T.M."/>
            <person name="Wayne K.J."/>
            <person name="Tettelin H."/>
            <person name="Glass J.I."/>
            <person name="Rusch D."/>
            <person name="Podicherti R."/>
            <person name="Tsui H.-C.T."/>
            <person name="Winkler M.E."/>
        </authorList>
    </citation>
    <scope>NUCLEOTIDE SEQUENCE</scope>
</reference>
<name>A0A381QXX7_9ZZZZ</name>
<accession>A0A381QXX7</accession>
<dbReference type="InterPro" id="IPR043502">
    <property type="entry name" value="DNA/RNA_pol_sf"/>
</dbReference>
<sequence length="253" mass="27246">MFICLFAPPRGFAFRADDGIPRAKLVTDQLVCLGRVHSPRIEIHGDNLVVFEVTGLQGRSGGARALGAALRRAAADQGLYLRMAVASSRTVALLVVQERGGLTVIEPGQEVNALSGLSLDVMRTLANRQRQGLTPTRQVRRKVTEATLAIPLFALLSTLRRWGLSTLGDLMRMSAAELSERLGPGGMTLQGIARGEDVMLVQSSPVTTVESTSVLEWPAEANRLSARVACQTWVPVPDHAVAQEQAFGLRRSA</sequence>
<evidence type="ECO:0000313" key="1">
    <source>
        <dbReference type="EMBL" id="SUZ84286.1"/>
    </source>
</evidence>